<organism evidence="2 4">
    <name type="scientific">Toxocara canis</name>
    <name type="common">Canine roundworm</name>
    <dbReference type="NCBI Taxonomy" id="6265"/>
    <lineage>
        <taxon>Eukaryota</taxon>
        <taxon>Metazoa</taxon>
        <taxon>Ecdysozoa</taxon>
        <taxon>Nematoda</taxon>
        <taxon>Chromadorea</taxon>
        <taxon>Rhabditida</taxon>
        <taxon>Spirurina</taxon>
        <taxon>Ascaridomorpha</taxon>
        <taxon>Ascaridoidea</taxon>
        <taxon>Toxocaridae</taxon>
        <taxon>Toxocara</taxon>
    </lineage>
</organism>
<evidence type="ECO:0000313" key="2">
    <source>
        <dbReference type="EMBL" id="KHN83181.1"/>
    </source>
</evidence>
<dbReference type="EMBL" id="JPKZ01001212">
    <property type="protein sequence ID" value="KHN83181.1"/>
    <property type="molecule type" value="Genomic_DNA"/>
</dbReference>
<reference evidence="3" key="2">
    <citation type="submission" date="2018-11" db="EMBL/GenBank/DDBJ databases">
        <authorList>
            <consortium name="Pathogen Informatics"/>
        </authorList>
    </citation>
    <scope>NUCLEOTIDE SEQUENCE [LARGE SCALE GENOMIC DNA]</scope>
</reference>
<evidence type="ECO:0000256" key="1">
    <source>
        <dbReference type="SAM" id="Phobius"/>
    </source>
</evidence>
<dbReference type="Proteomes" id="UP000031036">
    <property type="component" value="Unassembled WGS sequence"/>
</dbReference>
<keyword evidence="4" id="KW-1185">Reference proteome</keyword>
<keyword evidence="1" id="KW-0472">Membrane</keyword>
<keyword evidence="1" id="KW-1133">Transmembrane helix</keyword>
<keyword evidence="1" id="KW-0812">Transmembrane</keyword>
<sequence>MIGATEATLTQDGRVRTRLVSRNADRNLKAHFNANGKSFGSYLFLMLIVLVALIIAMLWVVALLIRQRDRKEALRTGAQRALEDYDSASDREHDKKVEQLNENEEARRLRKRRITYVMEEVPHIDLQDLIDPFA</sequence>
<feature type="transmembrane region" description="Helical" evidence="1">
    <location>
        <begin position="42"/>
        <end position="65"/>
    </location>
</feature>
<proteinExistence type="predicted"/>
<dbReference type="AlphaFoldDB" id="A0A0B2VI53"/>
<gene>
    <name evidence="2" type="ORF">Tcan_12418</name>
    <name evidence="3" type="ORF">TCNE_LOCUS18257</name>
</gene>
<accession>A0A0B2VI53</accession>
<protein>
    <submittedName>
        <fullName evidence="2">Uncharacterized protein</fullName>
    </submittedName>
</protein>
<dbReference type="EMBL" id="UYWY01025307">
    <property type="protein sequence ID" value="VDM49578.1"/>
    <property type="molecule type" value="Genomic_DNA"/>
</dbReference>
<evidence type="ECO:0000313" key="4">
    <source>
        <dbReference type="Proteomes" id="UP000031036"/>
    </source>
</evidence>
<name>A0A0B2VI53_TOXCA</name>
<evidence type="ECO:0000313" key="3">
    <source>
        <dbReference type="EMBL" id="VDM49578.1"/>
    </source>
</evidence>
<reference evidence="2 4" key="1">
    <citation type="submission" date="2014-11" db="EMBL/GenBank/DDBJ databases">
        <title>Genetic blueprint of the zoonotic pathogen Toxocara canis.</title>
        <authorList>
            <person name="Zhu X.-Q."/>
            <person name="Korhonen P.K."/>
            <person name="Cai H."/>
            <person name="Young N.D."/>
            <person name="Nejsum P."/>
            <person name="von Samson-Himmelstjerna G."/>
            <person name="Boag P.R."/>
            <person name="Tan P."/>
            <person name="Li Q."/>
            <person name="Min J."/>
            <person name="Yang Y."/>
            <person name="Wang X."/>
            <person name="Fang X."/>
            <person name="Hall R.S."/>
            <person name="Hofmann A."/>
            <person name="Sternberg P.W."/>
            <person name="Jex A.R."/>
            <person name="Gasser R.B."/>
        </authorList>
    </citation>
    <scope>NUCLEOTIDE SEQUENCE [LARGE SCALE GENOMIC DNA]</scope>
    <source>
        <strain evidence="2">PN_DK_2014</strain>
    </source>
</reference>